<evidence type="ECO:0000259" key="10">
    <source>
        <dbReference type="Pfam" id="PF00697"/>
    </source>
</evidence>
<evidence type="ECO:0000256" key="6">
    <source>
        <dbReference type="ARBA" id="ARBA00022822"/>
    </source>
</evidence>
<evidence type="ECO:0000256" key="5">
    <source>
        <dbReference type="ARBA" id="ARBA00022605"/>
    </source>
</evidence>
<dbReference type="Proteomes" id="UP000525652">
    <property type="component" value="Unassembled WGS sequence"/>
</dbReference>
<dbReference type="Gene3D" id="3.20.20.70">
    <property type="entry name" value="Aldolase class I"/>
    <property type="match status" value="1"/>
</dbReference>
<dbReference type="UniPathway" id="UPA00035">
    <property type="reaction ID" value="UER00042"/>
</dbReference>
<dbReference type="EC" id="5.3.1.24" evidence="3 9"/>
<dbReference type="EMBL" id="JACHVA010000086">
    <property type="protein sequence ID" value="MBC2602330.1"/>
    <property type="molecule type" value="Genomic_DNA"/>
</dbReference>
<dbReference type="CDD" id="cd00405">
    <property type="entry name" value="PRAI"/>
    <property type="match status" value="1"/>
</dbReference>
<reference evidence="11 12" key="1">
    <citation type="submission" date="2020-07" db="EMBL/GenBank/DDBJ databases">
        <authorList>
            <person name="Feng X."/>
        </authorList>
    </citation>
    <scope>NUCLEOTIDE SEQUENCE [LARGE SCALE GENOMIC DNA]</scope>
    <source>
        <strain evidence="11 12">JCM14086</strain>
    </source>
</reference>
<comment type="pathway">
    <text evidence="2 9">Amino-acid biosynthesis; L-tryptophan biosynthesis; L-tryptophan from chorismate: step 3/5.</text>
</comment>
<evidence type="ECO:0000256" key="3">
    <source>
        <dbReference type="ARBA" id="ARBA00012572"/>
    </source>
</evidence>
<dbReference type="InterPro" id="IPR013785">
    <property type="entry name" value="Aldolase_TIM"/>
</dbReference>
<dbReference type="HAMAP" id="MF_00135">
    <property type="entry name" value="PRAI"/>
    <property type="match status" value="1"/>
</dbReference>
<evidence type="ECO:0000256" key="8">
    <source>
        <dbReference type="ARBA" id="ARBA00023235"/>
    </source>
</evidence>
<sequence length="213" mass="23126">MDVSVKVCGLRRPEDAREAMSLGADFGGVIAHPASPRYVAPGTEEALLAEIPKGKRVWVAVEPDLEAIEAAFARGFDWVQIHFDPSGDFDPVSVSTRFGASRLWLVPRLANLLDFNEDWVGLAKVILIDGFSKDRMGGTGHRVEGESFAKLQNRHPEQRFSIAGGITPENVGEVLRSSEAAQIDVSSGVESSPGNKDASRLRALFQAVRQAEE</sequence>
<keyword evidence="5 9" id="KW-0028">Amino-acid biosynthesis</keyword>
<dbReference type="InterPro" id="IPR011060">
    <property type="entry name" value="RibuloseP-bd_barrel"/>
</dbReference>
<keyword evidence="12" id="KW-1185">Reference proteome</keyword>
<evidence type="ECO:0000313" key="11">
    <source>
        <dbReference type="EMBL" id="MBC2602330.1"/>
    </source>
</evidence>
<dbReference type="InterPro" id="IPR001240">
    <property type="entry name" value="PRAI_dom"/>
</dbReference>
<gene>
    <name evidence="9" type="primary">trpF</name>
    <name evidence="11" type="ORF">H5P30_11130</name>
</gene>
<organism evidence="11 12">
    <name type="scientific">Puniceicoccus vermicola</name>
    <dbReference type="NCBI Taxonomy" id="388746"/>
    <lineage>
        <taxon>Bacteria</taxon>
        <taxon>Pseudomonadati</taxon>
        <taxon>Verrucomicrobiota</taxon>
        <taxon>Opitutia</taxon>
        <taxon>Puniceicoccales</taxon>
        <taxon>Puniceicoccaceae</taxon>
        <taxon>Puniceicoccus</taxon>
    </lineage>
</organism>
<dbReference type="SUPFAM" id="SSF51366">
    <property type="entry name" value="Ribulose-phoshate binding barrel"/>
    <property type="match status" value="1"/>
</dbReference>
<evidence type="ECO:0000256" key="4">
    <source>
        <dbReference type="ARBA" id="ARBA00022272"/>
    </source>
</evidence>
<comment type="similarity">
    <text evidence="9">Belongs to the TrpF family.</text>
</comment>
<feature type="domain" description="N-(5'phosphoribosyl) anthranilate isomerase (PRAI)" evidence="10">
    <location>
        <begin position="5"/>
        <end position="207"/>
    </location>
</feature>
<comment type="caution">
    <text evidence="11">The sequence shown here is derived from an EMBL/GenBank/DDBJ whole genome shotgun (WGS) entry which is preliminary data.</text>
</comment>
<evidence type="ECO:0000256" key="9">
    <source>
        <dbReference type="HAMAP-Rule" id="MF_00135"/>
    </source>
</evidence>
<evidence type="ECO:0000256" key="7">
    <source>
        <dbReference type="ARBA" id="ARBA00023141"/>
    </source>
</evidence>
<dbReference type="PANTHER" id="PTHR42894">
    <property type="entry name" value="N-(5'-PHOSPHORIBOSYL)ANTHRANILATE ISOMERASE"/>
    <property type="match status" value="1"/>
</dbReference>
<proteinExistence type="inferred from homology"/>
<dbReference type="AlphaFoldDB" id="A0A7X1E491"/>
<dbReference type="RefSeq" id="WP_185693019.1">
    <property type="nucleotide sequence ID" value="NZ_JACHVA010000086.1"/>
</dbReference>
<evidence type="ECO:0000256" key="1">
    <source>
        <dbReference type="ARBA" id="ARBA00001164"/>
    </source>
</evidence>
<name>A0A7X1E491_9BACT</name>
<accession>A0A7X1E491</accession>
<dbReference type="PANTHER" id="PTHR42894:SF1">
    <property type="entry name" value="N-(5'-PHOSPHORIBOSYL)ANTHRANILATE ISOMERASE"/>
    <property type="match status" value="1"/>
</dbReference>
<comment type="catalytic activity">
    <reaction evidence="1 9">
        <text>N-(5-phospho-beta-D-ribosyl)anthranilate = 1-(2-carboxyphenylamino)-1-deoxy-D-ribulose 5-phosphate</text>
        <dbReference type="Rhea" id="RHEA:21540"/>
        <dbReference type="ChEBI" id="CHEBI:18277"/>
        <dbReference type="ChEBI" id="CHEBI:58613"/>
        <dbReference type="EC" id="5.3.1.24"/>
    </reaction>
</comment>
<evidence type="ECO:0000256" key="2">
    <source>
        <dbReference type="ARBA" id="ARBA00004664"/>
    </source>
</evidence>
<dbReference type="GO" id="GO:0000162">
    <property type="term" value="P:L-tryptophan biosynthetic process"/>
    <property type="evidence" value="ECO:0007669"/>
    <property type="project" value="UniProtKB-UniRule"/>
</dbReference>
<protein>
    <recommendedName>
        <fullName evidence="4 9">N-(5'-phosphoribosyl)anthranilate isomerase</fullName>
        <shortName evidence="9">PRAI</shortName>
        <ecNumber evidence="3 9">5.3.1.24</ecNumber>
    </recommendedName>
</protein>
<keyword evidence="7 9" id="KW-0057">Aromatic amino acid biosynthesis</keyword>
<evidence type="ECO:0000313" key="12">
    <source>
        <dbReference type="Proteomes" id="UP000525652"/>
    </source>
</evidence>
<dbReference type="InterPro" id="IPR044643">
    <property type="entry name" value="TrpF_fam"/>
</dbReference>
<dbReference type="Pfam" id="PF00697">
    <property type="entry name" value="PRAI"/>
    <property type="match status" value="1"/>
</dbReference>
<keyword evidence="8 9" id="KW-0413">Isomerase</keyword>
<keyword evidence="6 9" id="KW-0822">Tryptophan biosynthesis</keyword>
<dbReference type="GO" id="GO:0004640">
    <property type="term" value="F:phosphoribosylanthranilate isomerase activity"/>
    <property type="evidence" value="ECO:0007669"/>
    <property type="project" value="UniProtKB-UniRule"/>
</dbReference>